<dbReference type="EMBL" id="CP125947">
    <property type="protein sequence ID" value="WHS64586.1"/>
    <property type="molecule type" value="Genomic_DNA"/>
</dbReference>
<keyword evidence="3" id="KW-1185">Reference proteome</keyword>
<feature type="transmembrane region" description="Helical" evidence="1">
    <location>
        <begin position="33"/>
        <end position="58"/>
    </location>
</feature>
<name>A0ABY8SQT4_9BURK</name>
<reference evidence="2 3" key="1">
    <citation type="submission" date="2023-05" db="EMBL/GenBank/DDBJ databases">
        <authorList>
            <person name="Yin Y."/>
            <person name="Lu Z."/>
        </authorList>
    </citation>
    <scope>NUCLEOTIDE SEQUENCE [LARGE SCALE GENOMIC DNA]</scope>
    <source>
        <strain evidence="2 3">ZM22</strain>
    </source>
</reference>
<evidence type="ECO:0000313" key="2">
    <source>
        <dbReference type="EMBL" id="WHS64586.1"/>
    </source>
</evidence>
<keyword evidence="1" id="KW-0472">Membrane</keyword>
<protein>
    <submittedName>
        <fullName evidence="2">Uncharacterized protein</fullName>
    </submittedName>
</protein>
<accession>A0ABY8SQT4</accession>
<feature type="transmembrane region" description="Helical" evidence="1">
    <location>
        <begin position="102"/>
        <end position="123"/>
    </location>
</feature>
<sequence length="218" mass="23301">MSLDGSILLLLAACCMVLAALQASEWPRPLQAVMVLVLAGALAASGELASSTSTAEILRWVASPQRRQDLAALLLAEALLFGSQAVRAAQGQATRWWRWLGWLPPPSALLSLFFAQVAVMLLVDGWDYGTLAWLCALVFALLLAAATALLRWALPDAATRGALRVGLHGAQAVAGLWLARPTFHIAIDPVPLWGDRLAILTAVVTALAALGWLLQRRR</sequence>
<evidence type="ECO:0000256" key="1">
    <source>
        <dbReference type="SAM" id="Phobius"/>
    </source>
</evidence>
<evidence type="ECO:0000313" key="3">
    <source>
        <dbReference type="Proteomes" id="UP001240697"/>
    </source>
</evidence>
<feature type="transmembrane region" description="Helical" evidence="1">
    <location>
        <begin position="130"/>
        <end position="154"/>
    </location>
</feature>
<gene>
    <name evidence="2" type="ORF">QMY55_19140</name>
</gene>
<feature type="transmembrane region" description="Helical" evidence="1">
    <location>
        <begin position="197"/>
        <end position="214"/>
    </location>
</feature>
<organism evidence="2 3">
    <name type="scientific">Comamonas resistens</name>
    <dbReference type="NCBI Taxonomy" id="3046670"/>
    <lineage>
        <taxon>Bacteria</taxon>
        <taxon>Pseudomonadati</taxon>
        <taxon>Pseudomonadota</taxon>
        <taxon>Betaproteobacteria</taxon>
        <taxon>Burkholderiales</taxon>
        <taxon>Comamonadaceae</taxon>
        <taxon>Comamonas</taxon>
    </lineage>
</organism>
<proteinExistence type="predicted"/>
<keyword evidence="1" id="KW-1133">Transmembrane helix</keyword>
<dbReference type="RefSeq" id="WP_283485703.1">
    <property type="nucleotide sequence ID" value="NZ_CP125947.1"/>
</dbReference>
<dbReference type="Proteomes" id="UP001240697">
    <property type="component" value="Chromosome"/>
</dbReference>
<keyword evidence="1" id="KW-0812">Transmembrane</keyword>